<evidence type="ECO:0000313" key="8">
    <source>
        <dbReference type="EMBL" id="MEW9571955.1"/>
    </source>
</evidence>
<keyword evidence="5 6" id="KW-0472">Membrane</keyword>
<feature type="transmembrane region" description="Helical" evidence="6">
    <location>
        <begin position="98"/>
        <end position="121"/>
    </location>
</feature>
<dbReference type="PANTHER" id="PTHR10010">
    <property type="entry name" value="SOLUTE CARRIER FAMILY 34 SODIUM PHOSPHATE , MEMBER 2-RELATED"/>
    <property type="match status" value="1"/>
</dbReference>
<dbReference type="Gene3D" id="1.20.58.220">
    <property type="entry name" value="Phosphate transport system protein phou homolog 2, domain 2"/>
    <property type="match status" value="1"/>
</dbReference>
<evidence type="ECO:0000313" key="9">
    <source>
        <dbReference type="Proteomes" id="UP001556220"/>
    </source>
</evidence>
<name>A0ABV3QDP9_9GAMM</name>
<keyword evidence="9" id="KW-1185">Reference proteome</keyword>
<dbReference type="NCBIfam" id="NF037997">
    <property type="entry name" value="Na_Pi_symport"/>
    <property type="match status" value="1"/>
</dbReference>
<feature type="transmembrane region" description="Helical" evidence="6">
    <location>
        <begin position="244"/>
        <end position="265"/>
    </location>
</feature>
<keyword evidence="2" id="KW-1003">Cell membrane</keyword>
<evidence type="ECO:0000256" key="6">
    <source>
        <dbReference type="SAM" id="Phobius"/>
    </source>
</evidence>
<dbReference type="Pfam" id="PF01895">
    <property type="entry name" value="PhoU"/>
    <property type="match status" value="2"/>
</dbReference>
<feature type="transmembrane region" description="Helical" evidence="6">
    <location>
        <begin position="277"/>
        <end position="295"/>
    </location>
</feature>
<proteinExistence type="predicted"/>
<dbReference type="InterPro" id="IPR038078">
    <property type="entry name" value="PhoU-like_sf"/>
</dbReference>
<feature type="domain" description="PhoU" evidence="7">
    <location>
        <begin position="341"/>
        <end position="422"/>
    </location>
</feature>
<gene>
    <name evidence="8" type="ORF">ABQJ54_09330</name>
</gene>
<feature type="domain" description="PhoU" evidence="7">
    <location>
        <begin position="446"/>
        <end position="528"/>
    </location>
</feature>
<accession>A0ABV3QDP9</accession>
<dbReference type="RefSeq" id="WP_367854020.1">
    <property type="nucleotide sequence ID" value="NZ_JBFOHK010000002.1"/>
</dbReference>
<dbReference type="InterPro" id="IPR026022">
    <property type="entry name" value="PhoU_dom"/>
</dbReference>
<feature type="transmembrane region" description="Helical" evidence="6">
    <location>
        <begin position="74"/>
        <end position="92"/>
    </location>
</feature>
<dbReference type="Pfam" id="PF02690">
    <property type="entry name" value="Na_Pi_cotrans"/>
    <property type="match status" value="2"/>
</dbReference>
<feature type="transmembrane region" description="Helical" evidence="6">
    <location>
        <begin position="5"/>
        <end position="24"/>
    </location>
</feature>
<protein>
    <submittedName>
        <fullName evidence="8">Na/Pi cotransporter family protein</fullName>
    </submittedName>
</protein>
<feature type="transmembrane region" description="Helical" evidence="6">
    <location>
        <begin position="133"/>
        <end position="155"/>
    </location>
</feature>
<comment type="caution">
    <text evidence="8">The sequence shown here is derived from an EMBL/GenBank/DDBJ whole genome shotgun (WGS) entry which is preliminary data.</text>
</comment>
<dbReference type="EMBL" id="JBFOHK010000002">
    <property type="protein sequence ID" value="MEW9571955.1"/>
    <property type="molecule type" value="Genomic_DNA"/>
</dbReference>
<keyword evidence="3 6" id="KW-0812">Transmembrane</keyword>
<evidence type="ECO:0000256" key="5">
    <source>
        <dbReference type="ARBA" id="ARBA00023136"/>
    </source>
</evidence>
<dbReference type="InterPro" id="IPR004633">
    <property type="entry name" value="NaPi_cotrn-rel/YqeW-like"/>
</dbReference>
<comment type="subcellular location">
    <subcellularLocation>
        <location evidence="1">Cell membrane</location>
        <topology evidence="1">Multi-pass membrane protein</topology>
    </subcellularLocation>
</comment>
<dbReference type="PANTHER" id="PTHR10010:SF46">
    <property type="entry name" value="SODIUM-DEPENDENT PHOSPHATE TRANSPORT PROTEIN 2B"/>
    <property type="match status" value="1"/>
</dbReference>
<evidence type="ECO:0000256" key="2">
    <source>
        <dbReference type="ARBA" id="ARBA00022475"/>
    </source>
</evidence>
<dbReference type="Proteomes" id="UP001556220">
    <property type="component" value="Unassembled WGS sequence"/>
</dbReference>
<feature type="transmembrane region" description="Helical" evidence="6">
    <location>
        <begin position="211"/>
        <end position="229"/>
    </location>
</feature>
<evidence type="ECO:0000256" key="1">
    <source>
        <dbReference type="ARBA" id="ARBA00004651"/>
    </source>
</evidence>
<dbReference type="InterPro" id="IPR003841">
    <property type="entry name" value="Na/Pi_transpt"/>
</dbReference>
<feature type="transmembrane region" description="Helical" evidence="6">
    <location>
        <begin position="175"/>
        <end position="199"/>
    </location>
</feature>
<organism evidence="8 9">
    <name type="scientific">Rhodanobacter lycopersici</name>
    <dbReference type="NCBI Taxonomy" id="3162487"/>
    <lineage>
        <taxon>Bacteria</taxon>
        <taxon>Pseudomonadati</taxon>
        <taxon>Pseudomonadota</taxon>
        <taxon>Gammaproteobacteria</taxon>
        <taxon>Lysobacterales</taxon>
        <taxon>Rhodanobacteraceae</taxon>
        <taxon>Rhodanobacter</taxon>
    </lineage>
</organism>
<keyword evidence="4 6" id="KW-1133">Transmembrane helix</keyword>
<dbReference type="NCBIfam" id="TIGR00704">
    <property type="entry name" value="NaPi_cotrn_rel"/>
    <property type="match status" value="1"/>
</dbReference>
<evidence type="ECO:0000256" key="4">
    <source>
        <dbReference type="ARBA" id="ARBA00022989"/>
    </source>
</evidence>
<evidence type="ECO:0000259" key="7">
    <source>
        <dbReference type="Pfam" id="PF01895"/>
    </source>
</evidence>
<evidence type="ECO:0000256" key="3">
    <source>
        <dbReference type="ARBA" id="ARBA00022692"/>
    </source>
</evidence>
<reference evidence="8 9" key="1">
    <citation type="submission" date="2024-06" db="EMBL/GenBank/DDBJ databases">
        <authorList>
            <person name="Woo H."/>
        </authorList>
    </citation>
    <scope>NUCLEOTIDE SEQUENCE [LARGE SCALE GENOMIC DNA]</scope>
    <source>
        <strain evidence="8 9">Si-c</strain>
    </source>
</reference>
<sequence>MKGTLVLLDIAGYVALLLWGTHMVTSGVLRGYGSTLRRWLGRYLSHRSAAFCFGLGMTALLQSSTATGMMATSFAANGFLGLAPGLVVMLGANVGTTLVVQLLSFDIALVAPVLVLAGFVVYRRSDDARYENLGRCAIGLGLMLLALQMLVVSMAPVEDTALLRTALHSLASEPVLALLVAALLTWACHSSVAVVLLIASLATAHVVDAQGALALVLGANLGGTLPALFDAGTPVARRLPLGNLLVRAFGCVVCLPLLHPLAGLLAHLGDSPARMAVNFHTAFNLALALVFILPVQRLAQLLVRLLPEPPQPADAGVPQYLDEGALDAANVALANAAREAMRMADMVENMLKGLVEVFGKDDRVRAAAIGRMDAILDRLGVAIREYLAELGNESLNDEDGERSQEILGFVINIEHVGDITANNLMEFAAKKAERGQDFSADDIQDLARMHAQVMESLQLAWAVFLRSDRRAAQQLVARKEVLWRLENEISERHIRALRERRDDGGAGDVYLRILRDLKRIHSHLAALAYPVLERAGLLQDRLRAPAQASTGDGTG</sequence>
<dbReference type="SUPFAM" id="SSF109755">
    <property type="entry name" value="PhoU-like"/>
    <property type="match status" value="1"/>
</dbReference>